<protein>
    <submittedName>
        <fullName evidence="4">Chordin</fullName>
    </submittedName>
</protein>
<comment type="caution">
    <text evidence="4">The sequence shown here is derived from an EMBL/GenBank/DDBJ whole genome shotgun (WGS) entry which is preliminary data.</text>
</comment>
<dbReference type="PROSITE" id="PS50184">
    <property type="entry name" value="VWFC_2"/>
    <property type="match status" value="1"/>
</dbReference>
<evidence type="ECO:0000256" key="1">
    <source>
        <dbReference type="PROSITE-ProRule" id="PRU00230"/>
    </source>
</evidence>
<proteinExistence type="predicted"/>
<evidence type="ECO:0000313" key="4">
    <source>
        <dbReference type="EMBL" id="KAK2547933.1"/>
    </source>
</evidence>
<dbReference type="GO" id="GO:0005615">
    <property type="term" value="C:extracellular space"/>
    <property type="evidence" value="ECO:0007669"/>
    <property type="project" value="TreeGrafter"/>
</dbReference>
<dbReference type="SMART" id="SM00754">
    <property type="entry name" value="CHRD"/>
    <property type="match status" value="2"/>
</dbReference>
<dbReference type="PROSITE" id="PS50933">
    <property type="entry name" value="CHRD"/>
    <property type="match status" value="2"/>
</dbReference>
<dbReference type="AlphaFoldDB" id="A0AAD9PS70"/>
<dbReference type="InterPro" id="IPR052278">
    <property type="entry name" value="Chordin-like_regulators"/>
</dbReference>
<dbReference type="Gene3D" id="2.10.70.10">
    <property type="entry name" value="Complement Module, domain 1"/>
    <property type="match status" value="1"/>
</dbReference>
<dbReference type="PANTHER" id="PTHR46526">
    <property type="entry name" value="CHORDIN"/>
    <property type="match status" value="1"/>
</dbReference>
<dbReference type="GO" id="GO:0030514">
    <property type="term" value="P:negative regulation of BMP signaling pathway"/>
    <property type="evidence" value="ECO:0007669"/>
    <property type="project" value="TreeGrafter"/>
</dbReference>
<keyword evidence="1" id="KW-0217">Developmental protein</keyword>
<dbReference type="GO" id="GO:0036122">
    <property type="term" value="F:BMP binding"/>
    <property type="evidence" value="ECO:0007669"/>
    <property type="project" value="TreeGrafter"/>
</dbReference>
<dbReference type="EMBL" id="JARQWQ010000161">
    <property type="protein sequence ID" value="KAK2547933.1"/>
    <property type="molecule type" value="Genomic_DNA"/>
</dbReference>
<dbReference type="GO" id="GO:0009953">
    <property type="term" value="P:dorsal/ventral pattern formation"/>
    <property type="evidence" value="ECO:0007669"/>
    <property type="project" value="TreeGrafter"/>
</dbReference>
<evidence type="ECO:0000313" key="5">
    <source>
        <dbReference type="Proteomes" id="UP001249851"/>
    </source>
</evidence>
<dbReference type="Proteomes" id="UP001249851">
    <property type="component" value="Unassembled WGS sequence"/>
</dbReference>
<sequence>MLLISPKVRLFITIHFVKGSGTKATIQFIKNPSPNKAQRTVKVINTNDIKRENTNFKVLWLNPAEHSLKWMSRGHLNITVLLRTDDQSVQLTGRIAIKRTCNSIVSPLSGQDAPRPTMTGASGYASFEIDHKGQVYYKIFLSGLLNQVEEITLQATSNRHVVKRLTRLVSVDDYGRAKILGVWERPSFAQTCWLFNGNMFVNVRTALNKNAEIHGKLKQFPYKGHQLSYQEPPLLLSGNEVVPKIQTGAAGQAWFLLDKHCALHYHLILSGINRGSKNLLTAELQGFADFGEVPQPYDEHVHLLRKFEGEMVSGIARNLGPEFLRNLIQGLVYVQVSSEDAPQGELRSQDEEIVCSVVKCQRLNCSEAPIMVPHSCCPVCPDNEDGNSESIKKSLSNKKDCSFSGSKFKDGQTWQPHFPLIGLSRCLTCTCSDGRTTCKRNVCPKGFCQNSIDSTMTNCCVPCPGS</sequence>
<dbReference type="PANTHER" id="PTHR46526:SF1">
    <property type="entry name" value="CHORDIN"/>
    <property type="match status" value="1"/>
</dbReference>
<evidence type="ECO:0000259" key="3">
    <source>
        <dbReference type="PROSITE" id="PS50933"/>
    </source>
</evidence>
<dbReference type="SUPFAM" id="SSF57603">
    <property type="entry name" value="FnI-like domain"/>
    <property type="match status" value="1"/>
</dbReference>
<gene>
    <name evidence="4" type="ORF">P5673_031951</name>
</gene>
<feature type="domain" description="CHRD" evidence="3">
    <location>
        <begin position="228"/>
        <end position="355"/>
    </location>
</feature>
<dbReference type="InterPro" id="IPR001007">
    <property type="entry name" value="VWF_dom"/>
</dbReference>
<reference evidence="4" key="1">
    <citation type="journal article" date="2023" name="G3 (Bethesda)">
        <title>Whole genome assembly and annotation of the endangered Caribbean coral Acropora cervicornis.</title>
        <authorList>
            <person name="Selwyn J.D."/>
            <person name="Vollmer S.V."/>
        </authorList>
    </citation>
    <scope>NUCLEOTIDE SEQUENCE</scope>
    <source>
        <strain evidence="4">K2</strain>
    </source>
</reference>
<organism evidence="4 5">
    <name type="scientific">Acropora cervicornis</name>
    <name type="common">Staghorn coral</name>
    <dbReference type="NCBI Taxonomy" id="6130"/>
    <lineage>
        <taxon>Eukaryota</taxon>
        <taxon>Metazoa</taxon>
        <taxon>Cnidaria</taxon>
        <taxon>Anthozoa</taxon>
        <taxon>Hexacorallia</taxon>
        <taxon>Scleractinia</taxon>
        <taxon>Astrocoeniina</taxon>
        <taxon>Acroporidae</taxon>
        <taxon>Acropora</taxon>
    </lineage>
</organism>
<dbReference type="InterPro" id="IPR010895">
    <property type="entry name" value="CHRD"/>
</dbReference>
<name>A0AAD9PS70_ACRCE</name>
<reference evidence="4" key="2">
    <citation type="journal article" date="2023" name="Science">
        <title>Genomic signatures of disease resistance in endangered staghorn corals.</title>
        <authorList>
            <person name="Vollmer S.V."/>
            <person name="Selwyn J.D."/>
            <person name="Despard B.A."/>
            <person name="Roesel C.L."/>
        </authorList>
    </citation>
    <scope>NUCLEOTIDE SEQUENCE</scope>
    <source>
        <strain evidence="4">K2</strain>
    </source>
</reference>
<accession>A0AAD9PS70</accession>
<feature type="domain" description="CHRD" evidence="3">
    <location>
        <begin position="100"/>
        <end position="222"/>
    </location>
</feature>
<dbReference type="Pfam" id="PF00093">
    <property type="entry name" value="VWC"/>
    <property type="match status" value="1"/>
</dbReference>
<dbReference type="Pfam" id="PF07452">
    <property type="entry name" value="CHRD"/>
    <property type="match status" value="2"/>
</dbReference>
<evidence type="ECO:0000259" key="2">
    <source>
        <dbReference type="PROSITE" id="PS50184"/>
    </source>
</evidence>
<keyword evidence="5" id="KW-1185">Reference proteome</keyword>
<feature type="domain" description="VWFC" evidence="2">
    <location>
        <begin position="399"/>
        <end position="464"/>
    </location>
</feature>